<name>A0AAJ4NG62_PRORE</name>
<evidence type="ECO:0000313" key="2">
    <source>
        <dbReference type="Proteomes" id="UP000682358"/>
    </source>
</evidence>
<proteinExistence type="predicted"/>
<sequence>MKSQDILILLKIISMHIDLNRQNFDSDTFHLYESKVDWGDMFEGQDTSGESSADFSLAHVDDDILVVVEDEWTEKGLKPSYNEESAIKSRFSVRNLEFLTGISKSQISLGLNRMYDVGLAKPDRRLAIPKVNTKALFDFIAFGIKYVFPAKEGELTRGIATSIAAPVLKGKLMTSGEFPLVWPDPRGKTKGFAIEPLHSNIIRAVQLDSRLYAMLALVDAVRIGRPREHNLSLEKLKIIFEEVKWAKRLTYKKVCYWWLQMH</sequence>
<accession>A0AAJ4NG62</accession>
<protein>
    <submittedName>
        <fullName evidence="1">Uncharacterized protein</fullName>
    </submittedName>
</protein>
<dbReference type="EMBL" id="CP076405">
    <property type="protein sequence ID" value="QWQ19960.2"/>
    <property type="molecule type" value="Genomic_DNA"/>
</dbReference>
<reference evidence="1" key="1">
    <citation type="submission" date="2021-06" db="EMBL/GenBank/DDBJ databases">
        <title>Emergence of genetically related NDM-1-producing Providencia rettgeri strains in Argentina.</title>
        <authorList>
            <person name="Pasteran F."/>
            <person name="Meo A."/>
            <person name="Gomez S."/>
            <person name="Derdoy L."/>
            <person name="Albronoz E."/>
            <person name="Faccone D."/>
            <person name="Guerriero L."/>
            <person name="Archuby D."/>
            <person name="Tarzia A."/>
            <person name="Lopez M."/>
            <person name="Corso A."/>
        </authorList>
    </citation>
    <scope>NUCLEOTIDE SEQUENCE</scope>
    <source>
        <strain evidence="1">PreM15628</strain>
    </source>
</reference>
<organism evidence="1 2">
    <name type="scientific">Providencia rettgeri</name>
    <dbReference type="NCBI Taxonomy" id="587"/>
    <lineage>
        <taxon>Bacteria</taxon>
        <taxon>Pseudomonadati</taxon>
        <taxon>Pseudomonadota</taxon>
        <taxon>Gammaproteobacteria</taxon>
        <taxon>Enterobacterales</taxon>
        <taxon>Morganellaceae</taxon>
        <taxon>Providencia</taxon>
    </lineage>
</organism>
<evidence type="ECO:0000313" key="1">
    <source>
        <dbReference type="EMBL" id="QWQ19960.2"/>
    </source>
</evidence>
<dbReference type="Proteomes" id="UP000682358">
    <property type="component" value="Chromosome"/>
</dbReference>
<dbReference type="AlphaFoldDB" id="A0AAJ4NG62"/>
<gene>
    <name evidence="1" type="ORF">KOF27_15310</name>
</gene>